<dbReference type="EMBL" id="KQ430572">
    <property type="protein sequence ID" value="KOF63970.1"/>
    <property type="molecule type" value="Genomic_DNA"/>
</dbReference>
<evidence type="ECO:0000313" key="1">
    <source>
        <dbReference type="EMBL" id="KOF63970.1"/>
    </source>
</evidence>
<name>A0A0L8FJ05_OCTBM</name>
<dbReference type="GO" id="GO:0016020">
    <property type="term" value="C:membrane"/>
    <property type="evidence" value="ECO:0007669"/>
    <property type="project" value="TreeGrafter"/>
</dbReference>
<accession>A0A0L8FJ05</accession>
<protein>
    <submittedName>
        <fullName evidence="1">Uncharacterized protein</fullName>
    </submittedName>
</protein>
<dbReference type="PANTHER" id="PTHR33539">
    <property type="entry name" value="UPF0764 PROTEIN C16ORF89"/>
    <property type="match status" value="1"/>
</dbReference>
<dbReference type="AlphaFoldDB" id="A0A0L8FJ05"/>
<sequence>MVISYQDKQHMTLQNDCAGRAGFEEFQERPTVVDIQRQLCGKMYNEAKQLAIHGYVDLSFQDLFAEHNFLCAPLGFQNFLHADWIKMVITWQSPIGCFAETMVDNTLYNTRSLPTMRKLMREELMPNGCLSHKSGLCYGVLTTYLNGILRRQLNHS</sequence>
<dbReference type="OrthoDB" id="5949187at2759"/>
<dbReference type="InterPro" id="IPR031751">
    <property type="entry name" value="DUF4735"/>
</dbReference>
<organism evidence="1">
    <name type="scientific">Octopus bimaculoides</name>
    <name type="common">California two-spotted octopus</name>
    <dbReference type="NCBI Taxonomy" id="37653"/>
    <lineage>
        <taxon>Eukaryota</taxon>
        <taxon>Metazoa</taxon>
        <taxon>Spiralia</taxon>
        <taxon>Lophotrochozoa</taxon>
        <taxon>Mollusca</taxon>
        <taxon>Cephalopoda</taxon>
        <taxon>Coleoidea</taxon>
        <taxon>Octopodiformes</taxon>
        <taxon>Octopoda</taxon>
        <taxon>Incirrata</taxon>
        <taxon>Octopodidae</taxon>
        <taxon>Octopus</taxon>
    </lineage>
</organism>
<dbReference type="GO" id="GO:0005829">
    <property type="term" value="C:cytosol"/>
    <property type="evidence" value="ECO:0007669"/>
    <property type="project" value="TreeGrafter"/>
</dbReference>
<reference evidence="1" key="1">
    <citation type="submission" date="2015-07" db="EMBL/GenBank/DDBJ databases">
        <title>MeaNS - Measles Nucleotide Surveillance Program.</title>
        <authorList>
            <person name="Tran T."/>
            <person name="Druce J."/>
        </authorList>
    </citation>
    <scope>NUCLEOTIDE SEQUENCE</scope>
    <source>
        <strain evidence="1">UCB-OBI-ISO-001</strain>
        <tissue evidence="1">Gonad</tissue>
    </source>
</reference>
<dbReference type="STRING" id="37653.A0A0L8FJ05"/>
<gene>
    <name evidence="1" type="ORF">OCBIM_22018117mg</name>
</gene>
<proteinExistence type="predicted"/>
<dbReference type="Pfam" id="PF15882">
    <property type="entry name" value="DUF4735"/>
    <property type="match status" value="1"/>
</dbReference>
<dbReference type="PANTHER" id="PTHR33539:SF1">
    <property type="entry name" value="UPF0764 PROTEIN C16ORF89"/>
    <property type="match status" value="1"/>
</dbReference>